<feature type="domain" description="Mce/MlaD" evidence="8">
    <location>
        <begin position="164"/>
        <end position="223"/>
    </location>
</feature>
<comment type="subcellular location">
    <subcellularLocation>
        <location evidence="1">Cell inner membrane</location>
    </subcellularLocation>
</comment>
<dbReference type="AlphaFoldDB" id="A0A1H7VY68"/>
<feature type="domain" description="Mce/MlaD" evidence="8">
    <location>
        <begin position="295"/>
        <end position="400"/>
    </location>
</feature>
<reference evidence="9 10" key="1">
    <citation type="submission" date="2016-10" db="EMBL/GenBank/DDBJ databases">
        <authorList>
            <person name="de Groot N.N."/>
        </authorList>
    </citation>
    <scope>NUCLEOTIDE SEQUENCE [LARGE SCALE GENOMIC DNA]</scope>
    <source>
        <strain evidence="9 10">DSM 8423</strain>
    </source>
</reference>
<gene>
    <name evidence="9" type="ORF">SAMN04489760_10512</name>
</gene>
<evidence type="ECO:0000256" key="1">
    <source>
        <dbReference type="ARBA" id="ARBA00004533"/>
    </source>
</evidence>
<keyword evidence="6 7" id="KW-0472">Membrane</keyword>
<dbReference type="STRING" id="43775.SAMN04489760_10512"/>
<accession>A0A1H7VY68</accession>
<feature type="transmembrane region" description="Helical" evidence="7">
    <location>
        <begin position="25"/>
        <end position="46"/>
    </location>
</feature>
<keyword evidence="3" id="KW-0997">Cell inner membrane</keyword>
<sequence length="555" mass="60314">MTDSADLNNLPQATAKPKKKMRFSVVWIIPVVAALVGLGIAIQQILSQGPTITIIFKKAEGVEAGKTLVKYKDVNIGRVETVELSKDYTKVVVTAKINKSAAGLVVEDAKFWVEQPRVTLSGVSGIGTLLSGNHIGLELGKSTKARRQFVGLEAPPAIAIDQPGRQFVLQADNIGSVGIGSPLYYRRLNVGRVIGYDLAKDGRSIDIKVFVNAPYDKHVTPQTRFWHASGIDFSLGANGLSVQTQSVVSMLVGGISFEIFSSVPDATPAAEDAVFKLYGNYAAAAKEPDTIVTDYVLFFQESLRGLSVGAPVTYLGLPVGEVTRVGLEYNPKTEGLRPRVDVSIYQNRFMAHLMKSATTEQITRSEPERRAFVQRLVDLGLRAQLRSGNLVTGQLYVALERFPNAPKVKLDWTHPPYAIPVMPGSLQDLETKVNGILAKVEKIPLDAIGEEAKKTLITINSTMKAADRTLTSVNGEIVPEVKTTVQDLRKAIATAERVLVSTDNTLVGKEAPAQQELRVALQEMARAARAISELAEYLERHPDALIRGKAQEVPK</sequence>
<feature type="domain" description="Mce/MlaD" evidence="8">
    <location>
        <begin position="49"/>
        <end position="138"/>
    </location>
</feature>
<evidence type="ECO:0000313" key="10">
    <source>
        <dbReference type="Proteomes" id="UP000198744"/>
    </source>
</evidence>
<evidence type="ECO:0000256" key="6">
    <source>
        <dbReference type="ARBA" id="ARBA00023136"/>
    </source>
</evidence>
<dbReference type="InterPro" id="IPR003399">
    <property type="entry name" value="Mce/MlaD"/>
</dbReference>
<proteinExistence type="predicted"/>
<evidence type="ECO:0000313" key="9">
    <source>
        <dbReference type="EMBL" id="SEM13715.1"/>
    </source>
</evidence>
<dbReference type="PANTHER" id="PTHR30462">
    <property type="entry name" value="INTERMEMBRANE TRANSPORT PROTEIN PQIB-RELATED"/>
    <property type="match status" value="1"/>
</dbReference>
<dbReference type="EMBL" id="FOBS01000005">
    <property type="protein sequence ID" value="SEM13715.1"/>
    <property type="molecule type" value="Genomic_DNA"/>
</dbReference>
<organism evidence="9 10">
    <name type="scientific">Syntrophus gentianae</name>
    <dbReference type="NCBI Taxonomy" id="43775"/>
    <lineage>
        <taxon>Bacteria</taxon>
        <taxon>Pseudomonadati</taxon>
        <taxon>Thermodesulfobacteriota</taxon>
        <taxon>Syntrophia</taxon>
        <taxon>Syntrophales</taxon>
        <taxon>Syntrophaceae</taxon>
        <taxon>Syntrophus</taxon>
    </lineage>
</organism>
<evidence type="ECO:0000259" key="8">
    <source>
        <dbReference type="Pfam" id="PF02470"/>
    </source>
</evidence>
<keyword evidence="2" id="KW-1003">Cell membrane</keyword>
<dbReference type="InterPro" id="IPR051800">
    <property type="entry name" value="PqiA-PqiB_transport"/>
</dbReference>
<dbReference type="GO" id="GO:0005886">
    <property type="term" value="C:plasma membrane"/>
    <property type="evidence" value="ECO:0007669"/>
    <property type="project" value="UniProtKB-SubCell"/>
</dbReference>
<dbReference type="Proteomes" id="UP000198744">
    <property type="component" value="Unassembled WGS sequence"/>
</dbReference>
<protein>
    <submittedName>
        <fullName evidence="9">Paraquat-inducible protein B</fullName>
    </submittedName>
</protein>
<evidence type="ECO:0000256" key="2">
    <source>
        <dbReference type="ARBA" id="ARBA00022475"/>
    </source>
</evidence>
<keyword evidence="5 7" id="KW-1133">Transmembrane helix</keyword>
<name>A0A1H7VY68_9BACT</name>
<dbReference type="OrthoDB" id="9806984at2"/>
<evidence type="ECO:0000256" key="7">
    <source>
        <dbReference type="SAM" id="Phobius"/>
    </source>
</evidence>
<dbReference type="PANTHER" id="PTHR30462:SF0">
    <property type="entry name" value="INTERMEMBRANE TRANSPORT PROTEIN YEBT"/>
    <property type="match status" value="1"/>
</dbReference>
<dbReference type="Pfam" id="PF02470">
    <property type="entry name" value="MlaD"/>
    <property type="match status" value="3"/>
</dbReference>
<evidence type="ECO:0000256" key="4">
    <source>
        <dbReference type="ARBA" id="ARBA00022692"/>
    </source>
</evidence>
<dbReference type="RefSeq" id="WP_093882552.1">
    <property type="nucleotide sequence ID" value="NZ_FOBS01000005.1"/>
</dbReference>
<evidence type="ECO:0000256" key="5">
    <source>
        <dbReference type="ARBA" id="ARBA00022989"/>
    </source>
</evidence>
<evidence type="ECO:0000256" key="3">
    <source>
        <dbReference type="ARBA" id="ARBA00022519"/>
    </source>
</evidence>
<keyword evidence="4 7" id="KW-0812">Transmembrane</keyword>
<keyword evidence="10" id="KW-1185">Reference proteome</keyword>